<dbReference type="PANTHER" id="PTHR45947:SF3">
    <property type="entry name" value="SULFOQUINOVOSYL TRANSFERASE SQD2"/>
    <property type="match status" value="1"/>
</dbReference>
<keyword evidence="6" id="KW-1185">Reference proteome</keyword>
<dbReference type="Gene3D" id="3.40.50.2000">
    <property type="entry name" value="Glycogen Phosphorylase B"/>
    <property type="match status" value="2"/>
</dbReference>
<protein>
    <recommendedName>
        <fullName evidence="1">D-inositol 3-phosphate glycosyltransferase</fullName>
    </recommendedName>
</protein>
<proteinExistence type="predicted"/>
<dbReference type="CDD" id="cd03794">
    <property type="entry name" value="GT4_WbuB-like"/>
    <property type="match status" value="1"/>
</dbReference>
<keyword evidence="3" id="KW-0808">Transferase</keyword>
<evidence type="ECO:0000256" key="3">
    <source>
        <dbReference type="ARBA" id="ARBA00022679"/>
    </source>
</evidence>
<dbReference type="PANTHER" id="PTHR45947">
    <property type="entry name" value="SULFOQUINOVOSYL TRANSFERASE SQD2"/>
    <property type="match status" value="1"/>
</dbReference>
<sequence length="419" mass="45721">MKIGMLSQWFDPEPGPAAIPGVLAREFHQLGHSVKVLTGFPNYPDGRIYQGYRQRLRYLTSEPDYDLTRVALYPNHSSSAFGRIANYGSFGLSATVAGLNALNGVDAVWVYNSPITVSLPLLAHTRRGRTPYFLHVQDLWPESLIESGMFPTGRAGDLTTRLVKRIVRTTERRSAVVGVISPSVREFILDRHPGLDPSKIVYVPNPTDEGLFVPMSEVRRRLSIRAESGVFTLMYVGSVGEVQGLDTLLGAAELLRDRQDLRIIIVGDGIARERLEAHVRRHRLDHVSFTGRIPKVAVPEVMARADAQLVSLADSAFLRHTTPSKIASLLASQVPIIGLIAGDGEKLLRESGAAMTANPGDTVALAEAISDLATMTEACRDGMARAGRRYYDENLSAKIVAERTVNALSLAIEGRSSSG</sequence>
<dbReference type="RefSeq" id="WP_386726366.1">
    <property type="nucleotide sequence ID" value="NZ_JBHSTP010000001.1"/>
</dbReference>
<evidence type="ECO:0000256" key="2">
    <source>
        <dbReference type="ARBA" id="ARBA00022676"/>
    </source>
</evidence>
<dbReference type="InterPro" id="IPR028098">
    <property type="entry name" value="Glyco_trans_4-like_N"/>
</dbReference>
<keyword evidence="2" id="KW-0328">Glycosyltransferase</keyword>
<feature type="domain" description="Glycosyltransferase subfamily 4-like N-terminal" evidence="4">
    <location>
        <begin position="22"/>
        <end position="205"/>
    </location>
</feature>
<dbReference type="EMBL" id="JBHSTP010000001">
    <property type="protein sequence ID" value="MFC6354661.1"/>
    <property type="molecule type" value="Genomic_DNA"/>
</dbReference>
<dbReference type="InterPro" id="IPR050194">
    <property type="entry name" value="Glycosyltransferase_grp1"/>
</dbReference>
<evidence type="ECO:0000256" key="1">
    <source>
        <dbReference type="ARBA" id="ARBA00021292"/>
    </source>
</evidence>
<evidence type="ECO:0000313" key="5">
    <source>
        <dbReference type="EMBL" id="MFC6354661.1"/>
    </source>
</evidence>
<gene>
    <name evidence="5" type="ORF">ACFQB0_00850</name>
</gene>
<evidence type="ECO:0000313" key="6">
    <source>
        <dbReference type="Proteomes" id="UP001596306"/>
    </source>
</evidence>
<reference evidence="6" key="1">
    <citation type="journal article" date="2019" name="Int. J. Syst. Evol. Microbiol.">
        <title>The Global Catalogue of Microorganisms (GCM) 10K type strain sequencing project: providing services to taxonomists for standard genome sequencing and annotation.</title>
        <authorList>
            <consortium name="The Broad Institute Genomics Platform"/>
            <consortium name="The Broad Institute Genome Sequencing Center for Infectious Disease"/>
            <person name="Wu L."/>
            <person name="Ma J."/>
        </authorList>
    </citation>
    <scope>NUCLEOTIDE SEQUENCE [LARGE SCALE GENOMIC DNA]</scope>
    <source>
        <strain evidence="6">CCUG 43304</strain>
    </source>
</reference>
<dbReference type="Pfam" id="PF13692">
    <property type="entry name" value="Glyco_trans_1_4"/>
    <property type="match status" value="1"/>
</dbReference>
<dbReference type="Pfam" id="PF13579">
    <property type="entry name" value="Glyco_trans_4_4"/>
    <property type="match status" value="1"/>
</dbReference>
<dbReference type="SUPFAM" id="SSF53756">
    <property type="entry name" value="UDP-Glycosyltransferase/glycogen phosphorylase"/>
    <property type="match status" value="1"/>
</dbReference>
<organism evidence="5 6">
    <name type="scientific">Luethyella okanaganae</name>
    <dbReference type="NCBI Taxonomy" id="69372"/>
    <lineage>
        <taxon>Bacteria</taxon>
        <taxon>Bacillati</taxon>
        <taxon>Actinomycetota</taxon>
        <taxon>Actinomycetes</taxon>
        <taxon>Micrococcales</taxon>
        <taxon>Microbacteriaceae</taxon>
        <taxon>Luethyella</taxon>
    </lineage>
</organism>
<name>A0ABW1VCD0_9MICO</name>
<evidence type="ECO:0000259" key="4">
    <source>
        <dbReference type="Pfam" id="PF13579"/>
    </source>
</evidence>
<dbReference type="Proteomes" id="UP001596306">
    <property type="component" value="Unassembled WGS sequence"/>
</dbReference>
<comment type="caution">
    <text evidence="5">The sequence shown here is derived from an EMBL/GenBank/DDBJ whole genome shotgun (WGS) entry which is preliminary data.</text>
</comment>
<accession>A0ABW1VCD0</accession>